<evidence type="ECO:0000313" key="5">
    <source>
        <dbReference type="EMBL" id="EHY30790.1"/>
    </source>
</evidence>
<dbReference type="AlphaFoldDB" id="H3KGH2"/>
<dbReference type="PANTHER" id="PTHR42756">
    <property type="entry name" value="TRANSCRIPTIONAL REGULATOR, MARR"/>
    <property type="match status" value="1"/>
</dbReference>
<sequence>FVDSLEEEWLAEDPTLPTDAVPVVARIVRLSYYIAEKVDRNLAKFDLTRGEFEVMAVLVRNPNEKVTPKLLQSKILITSGGLSNRIRKLEEKNFLTRQHDEADRRNVILTATPLGRRVTLKAVVSHMQIERSIIERLSGEEKLGLAKLLKRLILVQQHELNKDGLR</sequence>
<dbReference type="GO" id="GO:0003677">
    <property type="term" value="F:DNA binding"/>
    <property type="evidence" value="ECO:0007669"/>
    <property type="project" value="UniProtKB-KW"/>
</dbReference>
<dbReference type="GO" id="GO:0003700">
    <property type="term" value="F:DNA-binding transcription factor activity"/>
    <property type="evidence" value="ECO:0007669"/>
    <property type="project" value="InterPro"/>
</dbReference>
<dbReference type="PRINTS" id="PR00598">
    <property type="entry name" value="HTHMARR"/>
</dbReference>
<evidence type="ECO:0000256" key="3">
    <source>
        <dbReference type="ARBA" id="ARBA00023163"/>
    </source>
</evidence>
<protein>
    <submittedName>
        <fullName evidence="5">Transcriptional regulator, MarR family</fullName>
    </submittedName>
</protein>
<proteinExistence type="predicted"/>
<dbReference type="InterPro" id="IPR000835">
    <property type="entry name" value="HTH_MarR-typ"/>
</dbReference>
<keyword evidence="6" id="KW-1185">Reference proteome</keyword>
<dbReference type="Gene3D" id="1.10.10.10">
    <property type="entry name" value="Winged helix-like DNA-binding domain superfamily/Winged helix DNA-binding domain"/>
    <property type="match status" value="1"/>
</dbReference>
<dbReference type="STRING" id="762967.HMPREF9440_01852"/>
<evidence type="ECO:0000256" key="1">
    <source>
        <dbReference type="ARBA" id="ARBA00023015"/>
    </source>
</evidence>
<dbReference type="Pfam" id="PF12802">
    <property type="entry name" value="MarR_2"/>
    <property type="match status" value="1"/>
</dbReference>
<comment type="caution">
    <text evidence="5">The sequence shown here is derived from an EMBL/GenBank/DDBJ whole genome shotgun (WGS) entry which is preliminary data.</text>
</comment>
<keyword evidence="1" id="KW-0805">Transcription regulation</keyword>
<keyword evidence="2" id="KW-0238">DNA-binding</keyword>
<dbReference type="Proteomes" id="UP000004956">
    <property type="component" value="Unassembled WGS sequence"/>
</dbReference>
<dbReference type="InterPro" id="IPR036388">
    <property type="entry name" value="WH-like_DNA-bd_sf"/>
</dbReference>
<organism evidence="5 6">
    <name type="scientific">Sutterella parvirubra YIT 11816</name>
    <dbReference type="NCBI Taxonomy" id="762967"/>
    <lineage>
        <taxon>Bacteria</taxon>
        <taxon>Pseudomonadati</taxon>
        <taxon>Pseudomonadota</taxon>
        <taxon>Betaproteobacteria</taxon>
        <taxon>Burkholderiales</taxon>
        <taxon>Sutterellaceae</taxon>
        <taxon>Sutterella</taxon>
    </lineage>
</organism>
<feature type="non-terminal residue" evidence="5">
    <location>
        <position position="1"/>
    </location>
</feature>
<evidence type="ECO:0000259" key="4">
    <source>
        <dbReference type="PROSITE" id="PS50995"/>
    </source>
</evidence>
<evidence type="ECO:0000256" key="2">
    <source>
        <dbReference type="ARBA" id="ARBA00023125"/>
    </source>
</evidence>
<reference evidence="5 6" key="1">
    <citation type="submission" date="2011-11" db="EMBL/GenBank/DDBJ databases">
        <authorList>
            <person name="Weinstock G."/>
            <person name="Sodergren E."/>
            <person name="Clifton S."/>
            <person name="Fulton L."/>
            <person name="Fulton B."/>
            <person name="Courtney L."/>
            <person name="Fronick C."/>
            <person name="Harrison M."/>
            <person name="Strong C."/>
            <person name="Farmer C."/>
            <person name="Delahaunty K."/>
            <person name="Markovic C."/>
            <person name="Hall O."/>
            <person name="Minx P."/>
            <person name="Tomlinson C."/>
            <person name="Mitreva M."/>
            <person name="Hou S."/>
            <person name="Chen J."/>
            <person name="Wollam A."/>
            <person name="Pepin K.H."/>
            <person name="Johnson M."/>
            <person name="Bhonagiri V."/>
            <person name="Zhang X."/>
            <person name="Suruliraj S."/>
            <person name="Warren W."/>
            <person name="Chinwalla A."/>
            <person name="Mardis E.R."/>
            <person name="Wilson R.K."/>
        </authorList>
    </citation>
    <scope>NUCLEOTIDE SEQUENCE [LARGE SCALE GENOMIC DNA]</scope>
    <source>
        <strain evidence="5 6">YIT 11816</strain>
    </source>
</reference>
<dbReference type="SUPFAM" id="SSF46785">
    <property type="entry name" value="Winged helix' DNA-binding domain"/>
    <property type="match status" value="1"/>
</dbReference>
<dbReference type="PROSITE" id="PS50995">
    <property type="entry name" value="HTH_MARR_2"/>
    <property type="match status" value="1"/>
</dbReference>
<evidence type="ECO:0000313" key="6">
    <source>
        <dbReference type="Proteomes" id="UP000004956"/>
    </source>
</evidence>
<dbReference type="HOGENOM" id="CLU_083287_27_5_4"/>
<dbReference type="OrthoDB" id="32523at2"/>
<keyword evidence="3" id="KW-0804">Transcription</keyword>
<accession>H3KGH2</accession>
<dbReference type="EMBL" id="AFBQ01000279">
    <property type="protein sequence ID" value="EHY30790.1"/>
    <property type="molecule type" value="Genomic_DNA"/>
</dbReference>
<dbReference type="PANTHER" id="PTHR42756:SF1">
    <property type="entry name" value="TRANSCRIPTIONAL REPRESSOR OF EMRAB OPERON"/>
    <property type="match status" value="1"/>
</dbReference>
<name>H3KGH2_9BURK</name>
<feature type="domain" description="HTH marR-type" evidence="4">
    <location>
        <begin position="20"/>
        <end position="154"/>
    </location>
</feature>
<dbReference type="InterPro" id="IPR036390">
    <property type="entry name" value="WH_DNA-bd_sf"/>
</dbReference>
<dbReference type="RefSeq" id="WP_008542996.1">
    <property type="nucleotide sequence ID" value="NZ_JH604999.1"/>
</dbReference>
<gene>
    <name evidence="5" type="ORF">HMPREF9440_01852</name>
</gene>
<dbReference type="SMART" id="SM00347">
    <property type="entry name" value="HTH_MARR"/>
    <property type="match status" value="1"/>
</dbReference>
<dbReference type="PATRIC" id="fig|762967.3.peg.1459"/>